<evidence type="ECO:0008006" key="4">
    <source>
        <dbReference type="Google" id="ProtNLM"/>
    </source>
</evidence>
<feature type="transmembrane region" description="Helical" evidence="1">
    <location>
        <begin position="12"/>
        <end position="33"/>
    </location>
</feature>
<reference evidence="2 3" key="1">
    <citation type="submission" date="2018-08" db="EMBL/GenBank/DDBJ databases">
        <title>Meiothermus granaticius genome AF-68 sequencing project.</title>
        <authorList>
            <person name="Da Costa M.S."/>
            <person name="Albuquerque L."/>
            <person name="Raposo P."/>
            <person name="Froufe H.J.C."/>
            <person name="Barroso C.S."/>
            <person name="Egas C."/>
        </authorList>
    </citation>
    <scope>NUCLEOTIDE SEQUENCE [LARGE SCALE GENOMIC DNA]</scope>
    <source>
        <strain evidence="2 3">AF-68</strain>
    </source>
</reference>
<keyword evidence="1" id="KW-1133">Transmembrane helix</keyword>
<evidence type="ECO:0000256" key="1">
    <source>
        <dbReference type="SAM" id="Phobius"/>
    </source>
</evidence>
<organism evidence="2 3">
    <name type="scientific">Meiothermus granaticius NBRC 107808</name>
    <dbReference type="NCBI Taxonomy" id="1227551"/>
    <lineage>
        <taxon>Bacteria</taxon>
        <taxon>Thermotogati</taxon>
        <taxon>Deinococcota</taxon>
        <taxon>Deinococci</taxon>
        <taxon>Thermales</taxon>
        <taxon>Thermaceae</taxon>
        <taxon>Meiothermus</taxon>
    </lineage>
</organism>
<evidence type="ECO:0000313" key="2">
    <source>
        <dbReference type="EMBL" id="RIH92206.1"/>
    </source>
</evidence>
<keyword evidence="1" id="KW-0812">Transmembrane</keyword>
<dbReference type="EMBL" id="QWLB01000023">
    <property type="protein sequence ID" value="RIH92206.1"/>
    <property type="molecule type" value="Genomic_DNA"/>
</dbReference>
<name>A0A399F956_9DEIN</name>
<keyword evidence="3" id="KW-1185">Reference proteome</keyword>
<sequence length="37" mass="4457">MDEVLHNPANPFVVWVYLLTYALIFGYLGYLLWRRRG</sequence>
<proteinExistence type="predicted"/>
<comment type="caution">
    <text evidence="2">The sequence shown here is derived from an EMBL/GenBank/DDBJ whole genome shotgun (WGS) entry which is preliminary data.</text>
</comment>
<dbReference type="AlphaFoldDB" id="A0A399F956"/>
<gene>
    <name evidence="2" type="ORF">Mgrana_01875</name>
</gene>
<dbReference type="Proteomes" id="UP000266178">
    <property type="component" value="Unassembled WGS sequence"/>
</dbReference>
<protein>
    <recommendedName>
        <fullName evidence="4">CcmD family protein</fullName>
    </recommendedName>
</protein>
<accession>A0A399F956</accession>
<evidence type="ECO:0000313" key="3">
    <source>
        <dbReference type="Proteomes" id="UP000266178"/>
    </source>
</evidence>
<keyword evidence="1" id="KW-0472">Membrane</keyword>